<accession>A0A8S0TBL5</accession>
<dbReference type="Proteomes" id="UP000594638">
    <property type="component" value="Unassembled WGS sequence"/>
</dbReference>
<evidence type="ECO:0000313" key="3">
    <source>
        <dbReference type="Proteomes" id="UP000594638"/>
    </source>
</evidence>
<sequence>MMKKPSKFLFFFKRLNKTASKGEGGDVGNSSGASRWKFKSSTGLRWKRRFSLHLWFVDDILFKIVSIFEAIILVATLCFFFLCCGCHL</sequence>
<protein>
    <submittedName>
        <fullName evidence="2">AF211538_1Avr9 Cf-9 rapidly elicited 180</fullName>
    </submittedName>
</protein>
<feature type="non-terminal residue" evidence="2">
    <location>
        <position position="88"/>
    </location>
</feature>
<keyword evidence="1" id="KW-0472">Membrane</keyword>
<dbReference type="EMBL" id="CACTIH010005719">
    <property type="protein sequence ID" value="CAA3000896.1"/>
    <property type="molecule type" value="Genomic_DNA"/>
</dbReference>
<dbReference type="PANTHER" id="PTHR33726:SF3">
    <property type="entry name" value="TRANSMEMBRANE PROTEIN"/>
    <property type="match status" value="1"/>
</dbReference>
<gene>
    <name evidence="2" type="ORF">OLEA9_D002382</name>
</gene>
<name>A0A8S0TBL5_OLEEU</name>
<keyword evidence="1" id="KW-0812">Transmembrane</keyword>
<keyword evidence="1" id="KW-1133">Transmembrane helix</keyword>
<dbReference type="AlphaFoldDB" id="A0A8S0TBL5"/>
<dbReference type="OrthoDB" id="675983at2759"/>
<proteinExistence type="predicted"/>
<keyword evidence="3" id="KW-1185">Reference proteome</keyword>
<comment type="caution">
    <text evidence="2">The sequence shown here is derived from an EMBL/GenBank/DDBJ whole genome shotgun (WGS) entry which is preliminary data.</text>
</comment>
<evidence type="ECO:0000313" key="2">
    <source>
        <dbReference type="EMBL" id="CAA3000896.1"/>
    </source>
</evidence>
<dbReference type="PANTHER" id="PTHR33726">
    <property type="entry name" value="TRANSMEMBRANE PROTEIN"/>
    <property type="match status" value="1"/>
</dbReference>
<organism evidence="2 3">
    <name type="scientific">Olea europaea subsp. europaea</name>
    <dbReference type="NCBI Taxonomy" id="158383"/>
    <lineage>
        <taxon>Eukaryota</taxon>
        <taxon>Viridiplantae</taxon>
        <taxon>Streptophyta</taxon>
        <taxon>Embryophyta</taxon>
        <taxon>Tracheophyta</taxon>
        <taxon>Spermatophyta</taxon>
        <taxon>Magnoliopsida</taxon>
        <taxon>eudicotyledons</taxon>
        <taxon>Gunneridae</taxon>
        <taxon>Pentapetalae</taxon>
        <taxon>asterids</taxon>
        <taxon>lamiids</taxon>
        <taxon>Lamiales</taxon>
        <taxon>Oleaceae</taxon>
        <taxon>Oleeae</taxon>
        <taxon>Olea</taxon>
    </lineage>
</organism>
<feature type="transmembrane region" description="Helical" evidence="1">
    <location>
        <begin position="60"/>
        <end position="82"/>
    </location>
</feature>
<evidence type="ECO:0000256" key="1">
    <source>
        <dbReference type="SAM" id="Phobius"/>
    </source>
</evidence>
<reference evidence="2 3" key="1">
    <citation type="submission" date="2019-12" db="EMBL/GenBank/DDBJ databases">
        <authorList>
            <person name="Alioto T."/>
            <person name="Alioto T."/>
            <person name="Gomez Garrido J."/>
        </authorList>
    </citation>
    <scope>NUCLEOTIDE SEQUENCE [LARGE SCALE GENOMIC DNA]</scope>
</reference>
<dbReference type="Gramene" id="OE9D002382T1">
    <property type="protein sequence ID" value="OE9D002382C1"/>
    <property type="gene ID" value="OE9D002382"/>
</dbReference>